<feature type="chain" id="PRO_5032553904" description="PEP-CTERM protein-sorting domain-containing protein" evidence="2">
    <location>
        <begin position="21"/>
        <end position="284"/>
    </location>
</feature>
<evidence type="ECO:0000256" key="2">
    <source>
        <dbReference type="SAM" id="SignalP"/>
    </source>
</evidence>
<keyword evidence="1" id="KW-0472">Membrane</keyword>
<organism evidence="3 4">
    <name type="scientific">Ruficoccus amylovorans</name>
    <dbReference type="NCBI Taxonomy" id="1804625"/>
    <lineage>
        <taxon>Bacteria</taxon>
        <taxon>Pseudomonadati</taxon>
        <taxon>Verrucomicrobiota</taxon>
        <taxon>Opitutia</taxon>
        <taxon>Puniceicoccales</taxon>
        <taxon>Cerasicoccaceae</taxon>
        <taxon>Ruficoccus</taxon>
    </lineage>
</organism>
<feature type="transmembrane region" description="Helical" evidence="1">
    <location>
        <begin position="263"/>
        <end position="280"/>
    </location>
</feature>
<evidence type="ECO:0008006" key="5">
    <source>
        <dbReference type="Google" id="ProtNLM"/>
    </source>
</evidence>
<gene>
    <name evidence="3" type="ORF">H5P28_17890</name>
</gene>
<protein>
    <recommendedName>
        <fullName evidence="5">PEP-CTERM protein-sorting domain-containing protein</fullName>
    </recommendedName>
</protein>
<accession>A0A842HHZ1</accession>
<keyword evidence="4" id="KW-1185">Reference proteome</keyword>
<name>A0A842HHZ1_9BACT</name>
<proteinExistence type="predicted"/>
<dbReference type="RefSeq" id="WP_185677061.1">
    <property type="nucleotide sequence ID" value="NZ_JACHVB010000063.1"/>
</dbReference>
<reference evidence="3 4" key="1">
    <citation type="submission" date="2020-07" db="EMBL/GenBank/DDBJ databases">
        <authorList>
            <person name="Feng X."/>
        </authorList>
    </citation>
    <scope>NUCLEOTIDE SEQUENCE [LARGE SCALE GENOMIC DNA]</scope>
    <source>
        <strain evidence="3 4">JCM31066</strain>
    </source>
</reference>
<keyword evidence="1" id="KW-0812">Transmembrane</keyword>
<comment type="caution">
    <text evidence="3">The sequence shown here is derived from an EMBL/GenBank/DDBJ whole genome shotgun (WGS) entry which is preliminary data.</text>
</comment>
<evidence type="ECO:0000256" key="1">
    <source>
        <dbReference type="SAM" id="Phobius"/>
    </source>
</evidence>
<sequence>MNTKLRVFLLTFTLAAPLSADVLFSENFQSYPSGSVLGSPWSLSVPDNGSTLTYRIATDTSDLFGQGTSNKYLSLHDGVSGAPNIQFYRTVSTPSTIGQISFSFYDPLTSTTGGANNTGLLVRLGTSTTGAAGNSTSPFGIFVSNGGIYTNSPGSSSIDTNNLLATYDTSPTRTAQELSIVFNNGTTDITYGDGDIYSLAAGRMDIWLNGIVVASGLTKFNNNTSTDGIGNVTFNGQSSGEFNMYLDDISYLSNITIPEPSNFAFIIGGVLCLVFTAQRLRRRA</sequence>
<dbReference type="Proteomes" id="UP000546464">
    <property type="component" value="Unassembled WGS sequence"/>
</dbReference>
<keyword evidence="1" id="KW-1133">Transmembrane helix</keyword>
<dbReference type="EMBL" id="JACHVB010000063">
    <property type="protein sequence ID" value="MBC2596143.1"/>
    <property type="molecule type" value="Genomic_DNA"/>
</dbReference>
<feature type="signal peptide" evidence="2">
    <location>
        <begin position="1"/>
        <end position="20"/>
    </location>
</feature>
<keyword evidence="2" id="KW-0732">Signal</keyword>
<dbReference type="AlphaFoldDB" id="A0A842HHZ1"/>
<evidence type="ECO:0000313" key="4">
    <source>
        <dbReference type="Proteomes" id="UP000546464"/>
    </source>
</evidence>
<evidence type="ECO:0000313" key="3">
    <source>
        <dbReference type="EMBL" id="MBC2596143.1"/>
    </source>
</evidence>